<gene>
    <name evidence="20" type="ORF">TrST_g7776</name>
</gene>
<keyword evidence="6" id="KW-0109">Calcium transport</keyword>
<dbReference type="Pfam" id="PF01699">
    <property type="entry name" value="Na_Ca_ex"/>
    <property type="match status" value="2"/>
</dbReference>
<feature type="transmembrane region" description="Helical" evidence="18">
    <location>
        <begin position="354"/>
        <end position="375"/>
    </location>
</feature>
<evidence type="ECO:0000259" key="19">
    <source>
        <dbReference type="Pfam" id="PF01699"/>
    </source>
</evidence>
<feature type="transmembrane region" description="Helical" evidence="18">
    <location>
        <begin position="37"/>
        <end position="55"/>
    </location>
</feature>
<keyword evidence="12 18" id="KW-1133">Transmembrane helix</keyword>
<evidence type="ECO:0000256" key="10">
    <source>
        <dbReference type="ARBA" id="ARBA00022847"/>
    </source>
</evidence>
<keyword evidence="4" id="KW-0050">Antiport</keyword>
<keyword evidence="11" id="KW-0630">Potassium</keyword>
<accession>A0A9W7BWH4</accession>
<feature type="transmembrane region" description="Helical" evidence="18">
    <location>
        <begin position="214"/>
        <end position="233"/>
    </location>
</feature>
<dbReference type="InterPro" id="IPR004837">
    <property type="entry name" value="NaCa_Exmemb"/>
</dbReference>
<dbReference type="Proteomes" id="UP001165085">
    <property type="component" value="Unassembled WGS sequence"/>
</dbReference>
<dbReference type="AlphaFoldDB" id="A0A9W7BWH4"/>
<keyword evidence="13" id="KW-0915">Sodium</keyword>
<reference evidence="21" key="1">
    <citation type="journal article" date="2023" name="Commun. Biol.">
        <title>Genome analysis of Parmales, the sister group of diatoms, reveals the evolutionary specialization of diatoms from phago-mixotrophs to photoautotrophs.</title>
        <authorList>
            <person name="Ban H."/>
            <person name="Sato S."/>
            <person name="Yoshikawa S."/>
            <person name="Yamada K."/>
            <person name="Nakamura Y."/>
            <person name="Ichinomiya M."/>
            <person name="Sato N."/>
            <person name="Blanc-Mathieu R."/>
            <person name="Endo H."/>
            <person name="Kuwata A."/>
            <person name="Ogata H."/>
        </authorList>
    </citation>
    <scope>NUCLEOTIDE SEQUENCE [LARGE SCALE GENOMIC DNA]</scope>
    <source>
        <strain evidence="21">NIES 3701</strain>
    </source>
</reference>
<dbReference type="InterPro" id="IPR044880">
    <property type="entry name" value="NCX_ion-bd_dom_sf"/>
</dbReference>
<feature type="transmembrane region" description="Helical" evidence="18">
    <location>
        <begin position="488"/>
        <end position="507"/>
    </location>
</feature>
<evidence type="ECO:0000256" key="2">
    <source>
        <dbReference type="ARBA" id="ARBA00005364"/>
    </source>
</evidence>
<evidence type="ECO:0000256" key="9">
    <source>
        <dbReference type="ARBA" id="ARBA00022837"/>
    </source>
</evidence>
<evidence type="ECO:0000256" key="8">
    <source>
        <dbReference type="ARBA" id="ARBA00022729"/>
    </source>
</evidence>
<dbReference type="InterPro" id="IPR004481">
    <property type="entry name" value="K/Na/Ca-exchanger"/>
</dbReference>
<evidence type="ECO:0000256" key="12">
    <source>
        <dbReference type="ARBA" id="ARBA00022989"/>
    </source>
</evidence>
<evidence type="ECO:0000256" key="15">
    <source>
        <dbReference type="ARBA" id="ARBA00023136"/>
    </source>
</evidence>
<dbReference type="NCBIfam" id="TIGR00367">
    <property type="entry name" value="calcium/sodium antiporter"/>
    <property type="match status" value="1"/>
</dbReference>
<evidence type="ECO:0000313" key="21">
    <source>
        <dbReference type="Proteomes" id="UP001165085"/>
    </source>
</evidence>
<feature type="transmembrane region" description="Helical" evidence="18">
    <location>
        <begin position="459"/>
        <end position="479"/>
    </location>
</feature>
<evidence type="ECO:0000256" key="17">
    <source>
        <dbReference type="SAM" id="MobiDB-lite"/>
    </source>
</evidence>
<dbReference type="PANTHER" id="PTHR10846">
    <property type="entry name" value="SODIUM/POTASSIUM/CALCIUM EXCHANGER"/>
    <property type="match status" value="1"/>
</dbReference>
<dbReference type="GO" id="GO:0005886">
    <property type="term" value="C:plasma membrane"/>
    <property type="evidence" value="ECO:0007669"/>
    <property type="project" value="TreeGrafter"/>
</dbReference>
<dbReference type="Gene3D" id="1.20.1420.30">
    <property type="entry name" value="NCX, central ion-binding region"/>
    <property type="match status" value="2"/>
</dbReference>
<evidence type="ECO:0000256" key="3">
    <source>
        <dbReference type="ARBA" id="ARBA00022448"/>
    </source>
</evidence>
<evidence type="ECO:0000256" key="11">
    <source>
        <dbReference type="ARBA" id="ARBA00022958"/>
    </source>
</evidence>
<comment type="subcellular location">
    <subcellularLocation>
        <location evidence="1">Membrane</location>
        <topology evidence="1">Multi-pass membrane protein</topology>
    </subcellularLocation>
</comment>
<feature type="domain" description="Sodium/calcium exchanger membrane region" evidence="19">
    <location>
        <begin position="357"/>
        <end position="504"/>
    </location>
</feature>
<dbReference type="OrthoDB" id="2127281at2759"/>
<keyword evidence="3" id="KW-0813">Transport</keyword>
<comment type="caution">
    <text evidence="20">The sequence shown here is derived from an EMBL/GenBank/DDBJ whole genome shotgun (WGS) entry which is preliminary data.</text>
</comment>
<proteinExistence type="inferred from homology"/>
<keyword evidence="5" id="KW-0633">Potassium transport</keyword>
<evidence type="ECO:0000256" key="4">
    <source>
        <dbReference type="ARBA" id="ARBA00022449"/>
    </source>
</evidence>
<keyword evidence="10" id="KW-0769">Symport</keyword>
<evidence type="ECO:0000256" key="13">
    <source>
        <dbReference type="ARBA" id="ARBA00023053"/>
    </source>
</evidence>
<feature type="domain" description="Sodium/calcium exchanger membrane region" evidence="19">
    <location>
        <begin position="88"/>
        <end position="232"/>
    </location>
</feature>
<feature type="transmembrane region" description="Helical" evidence="18">
    <location>
        <begin position="189"/>
        <end position="208"/>
    </location>
</feature>
<keyword evidence="8" id="KW-0732">Signal</keyword>
<feature type="transmembrane region" description="Helical" evidence="18">
    <location>
        <begin position="84"/>
        <end position="102"/>
    </location>
</feature>
<dbReference type="InterPro" id="IPR004836">
    <property type="entry name" value="Na_Ca_Ex"/>
</dbReference>
<keyword evidence="9" id="KW-0106">Calcium</keyword>
<dbReference type="GO" id="GO:0015293">
    <property type="term" value="F:symporter activity"/>
    <property type="evidence" value="ECO:0007669"/>
    <property type="project" value="UniProtKB-KW"/>
</dbReference>
<dbReference type="GO" id="GO:0006874">
    <property type="term" value="P:intracellular calcium ion homeostasis"/>
    <property type="evidence" value="ECO:0007669"/>
    <property type="project" value="TreeGrafter"/>
</dbReference>
<keyword evidence="7 18" id="KW-0812">Transmembrane</keyword>
<dbReference type="PANTHER" id="PTHR10846:SF8">
    <property type="entry name" value="INNER MEMBRANE PROTEIN YRBG"/>
    <property type="match status" value="1"/>
</dbReference>
<dbReference type="GO" id="GO:0005262">
    <property type="term" value="F:calcium channel activity"/>
    <property type="evidence" value="ECO:0007669"/>
    <property type="project" value="TreeGrafter"/>
</dbReference>
<organism evidence="20 21">
    <name type="scientific">Triparma strigata</name>
    <dbReference type="NCBI Taxonomy" id="1606541"/>
    <lineage>
        <taxon>Eukaryota</taxon>
        <taxon>Sar</taxon>
        <taxon>Stramenopiles</taxon>
        <taxon>Ochrophyta</taxon>
        <taxon>Bolidophyceae</taxon>
        <taxon>Parmales</taxon>
        <taxon>Triparmaceae</taxon>
        <taxon>Triparma</taxon>
    </lineage>
</organism>
<evidence type="ECO:0000256" key="1">
    <source>
        <dbReference type="ARBA" id="ARBA00004141"/>
    </source>
</evidence>
<feature type="transmembrane region" description="Helical" evidence="18">
    <location>
        <begin position="154"/>
        <end position="177"/>
    </location>
</feature>
<name>A0A9W7BWH4_9STRA</name>
<evidence type="ECO:0000256" key="5">
    <source>
        <dbReference type="ARBA" id="ARBA00022538"/>
    </source>
</evidence>
<keyword evidence="14" id="KW-0406">Ion transport</keyword>
<dbReference type="GO" id="GO:0008273">
    <property type="term" value="F:calcium, potassium:sodium antiporter activity"/>
    <property type="evidence" value="ECO:0007669"/>
    <property type="project" value="TreeGrafter"/>
</dbReference>
<keyword evidence="15 18" id="KW-0472">Membrane</keyword>
<keyword evidence="16" id="KW-0739">Sodium transport</keyword>
<evidence type="ECO:0000313" key="20">
    <source>
        <dbReference type="EMBL" id="GMH94929.1"/>
    </source>
</evidence>
<dbReference type="EMBL" id="BRXY01000436">
    <property type="protein sequence ID" value="GMH94929.1"/>
    <property type="molecule type" value="Genomic_DNA"/>
</dbReference>
<evidence type="ECO:0000256" key="14">
    <source>
        <dbReference type="ARBA" id="ARBA00023065"/>
    </source>
</evidence>
<feature type="transmembrane region" description="Helical" evidence="18">
    <location>
        <begin position="387"/>
        <end position="413"/>
    </location>
</feature>
<dbReference type="PRINTS" id="PR01259">
    <property type="entry name" value="NACAEXCHNGR"/>
</dbReference>
<feature type="region of interest" description="Disordered" evidence="17">
    <location>
        <begin position="276"/>
        <end position="306"/>
    </location>
</feature>
<protein>
    <recommendedName>
        <fullName evidence="19">Sodium/calcium exchanger membrane region domain-containing protein</fullName>
    </recommendedName>
</protein>
<feature type="compositionally biased region" description="Acidic residues" evidence="17">
    <location>
        <begin position="291"/>
        <end position="305"/>
    </location>
</feature>
<sequence>MVGLSYLHCSVKVSNPLLHPPNFPPTSALDINQLRPYTLAVPLLLMLGMLAYSHLTPSSPVDNRRLMSEDCPAMEAWEDGFAGAALHVFVMFYIFCSLAIICDDYFCESLEKISDGLGLSPDVAGATFMAAGSSAPELFVSFADNVIATETKSIGVGTIIGSAIFNILIIIALTAALAGQDLKLDFRPLARDSVWYTISIVIMVIVIADGEVHTGESVCLILGYVGYVTFMVFNTTIMGKMCPAKEEDDTEDVELGTQSKAKGMSMDLESIEVEGASAPAPAPADDKKEETTEEAGDGDDDDEDPGPYFECLTWASVAEEGWDSKAWFIFAYPINVVFRFTVPDCNHERFSGPAGYITCFVMSIIHIAVASHFLVDSATKFGCIVHMPFALMGLTIVAAGTSVPDAISSVVVAKNGEGDMAVSNAIGSNVFDILLGLGLPYLLSNTVKGVVPTVSVDELIPSVCILYGILAAVIGILWYSNWMLNPKVGMSLFGLYFAYVIFAYIHGLS</sequence>
<evidence type="ECO:0000256" key="7">
    <source>
        <dbReference type="ARBA" id="ARBA00022692"/>
    </source>
</evidence>
<dbReference type="FunFam" id="1.20.1420.30:FF:000009">
    <property type="entry name" value="sodium/potassium/calcium exchanger 5 isoform X2"/>
    <property type="match status" value="1"/>
</dbReference>
<evidence type="ECO:0000256" key="6">
    <source>
        <dbReference type="ARBA" id="ARBA00022568"/>
    </source>
</evidence>
<keyword evidence="21" id="KW-1185">Reference proteome</keyword>
<evidence type="ECO:0000256" key="18">
    <source>
        <dbReference type="SAM" id="Phobius"/>
    </source>
</evidence>
<feature type="transmembrane region" description="Helical" evidence="18">
    <location>
        <begin position="425"/>
        <end position="443"/>
    </location>
</feature>
<evidence type="ECO:0000256" key="16">
    <source>
        <dbReference type="ARBA" id="ARBA00023201"/>
    </source>
</evidence>
<comment type="similarity">
    <text evidence="2">Belongs to the Ca(2+):cation antiporter (CaCA) (TC 2.A.19) family. SLC24A subfamily.</text>
</comment>